<dbReference type="InterPro" id="IPR000788">
    <property type="entry name" value="RNR_lg_C"/>
</dbReference>
<organism evidence="6 7">
    <name type="scientific">Heterosigma akashiwo virus 01</name>
    <name type="common">HaV01</name>
    <dbReference type="NCBI Taxonomy" id="97195"/>
    <lineage>
        <taxon>Viruses</taxon>
        <taxon>Varidnaviria</taxon>
        <taxon>Bamfordvirae</taxon>
        <taxon>Nucleocytoviricota</taxon>
        <taxon>Megaviricetes</taxon>
        <taxon>Algavirales</taxon>
        <taxon>Phycodnaviridae</taxon>
        <taxon>Raphidovirus</taxon>
        <taxon>Raphidovirus japonicum</taxon>
    </lineage>
</organism>
<dbReference type="InterPro" id="IPR050862">
    <property type="entry name" value="RdRp_reductase_class-2"/>
</dbReference>
<name>A0A1C9C536_HAV01</name>
<feature type="domain" description="Ribonucleotide reductase large subunit C-terminal" evidence="5">
    <location>
        <begin position="314"/>
        <end position="391"/>
    </location>
</feature>
<dbReference type="GeneID" id="37618445"/>
<evidence type="ECO:0000256" key="2">
    <source>
        <dbReference type="ARBA" id="ARBA00022628"/>
    </source>
</evidence>
<keyword evidence="4" id="KW-0170">Cobalt</keyword>
<dbReference type="GO" id="GO:0004748">
    <property type="term" value="F:ribonucleoside-diphosphate reductase activity, thioredoxin disulfide as acceptor"/>
    <property type="evidence" value="ECO:0007669"/>
    <property type="project" value="TreeGrafter"/>
</dbReference>
<dbReference type="Gene3D" id="3.20.70.20">
    <property type="match status" value="2"/>
</dbReference>
<dbReference type="PANTHER" id="PTHR43371:SF1">
    <property type="entry name" value="RIBONUCLEOSIDE-DIPHOSPHATE REDUCTASE"/>
    <property type="match status" value="1"/>
</dbReference>
<keyword evidence="7" id="KW-1185">Reference proteome</keyword>
<organismHost>
    <name type="scientific">Heterosigma akashiwo</name>
    <name type="common">Chromophytic alga</name>
    <name type="synonym">Heterosigma carterae</name>
    <dbReference type="NCBI Taxonomy" id="2829"/>
</organismHost>
<dbReference type="Proteomes" id="UP000232488">
    <property type="component" value="Segment"/>
</dbReference>
<dbReference type="GO" id="GO:0031419">
    <property type="term" value="F:cobalamin binding"/>
    <property type="evidence" value="ECO:0007669"/>
    <property type="project" value="UniProtKB-KW"/>
</dbReference>
<comment type="cofactor">
    <cofactor evidence="1">
        <name>adenosylcob(III)alamin</name>
        <dbReference type="ChEBI" id="CHEBI:18408"/>
    </cofactor>
</comment>
<evidence type="ECO:0000313" key="7">
    <source>
        <dbReference type="Proteomes" id="UP000232488"/>
    </source>
</evidence>
<gene>
    <name evidence="6" type="primary">HaV53_ORF64</name>
</gene>
<sequence length="642" mass="73475">MEQEQTNISLLSNIIIYMKYAKYTDDEFREKESWKDLVDRNKQMHLDKFPNLVDEIEQNYRLIYDRKVLPSMRSLQFGGKAIEVNPTRMYNCCYLAIDNPKCFSEIMFLLLSGCGVGFSVQTQHVAKLPYIKKPIKTRNRRFLINDSIEGWADAIKALMKSYFNGTSTLVFDYRSIRPRGSVLKTSGGLAPGSQGLKEAILKITGILEMKENGEQLSSLEVHDIICLISSAVLSGGIRRSATISLFSKNDDDMFTCKTGDDWYSTHPHRCHANNSVVLNRNDTTEEEFKLIWKKIFAINNGEPGVYLTNDTELGANPCCEISLNSNQFCNLVEINTGDVLNEEDYIERCKTASFIATLQSSYTDFHYLRTCYKRVTEKERLLGVGMTGLAYNKVTPKMMKNGAKEVIKENKRVSELLGINESYRTTTIKPSGTSSLVLGTSSGIHAAYDRYYIRRVRINKTEPIYEKILSIVPDLIEDDFIRAHDTAVLSIPIFTDSDTAIYRNNETSLEFLERIKTTYINWIKPGHRRGSNRNNISSTIFVKEHERDDVINWLYENKDFYNGLTVFPYMESDAVYVQTPFESIDEETYHRLNSFIIEKQCELNNVFNNMSAPNSTHGDENFITNDYNLSLEPACFGGKCDM</sequence>
<dbReference type="KEGG" id="vg:37618445"/>
<accession>A0A1C9C536</accession>
<protein>
    <submittedName>
        <fullName evidence="6">Ribonucleoside-triphosphate reductase</fullName>
    </submittedName>
</protein>
<dbReference type="EMBL" id="KX008963">
    <property type="protein sequence ID" value="AOM63395.1"/>
    <property type="molecule type" value="Genomic_DNA"/>
</dbReference>
<evidence type="ECO:0000256" key="4">
    <source>
        <dbReference type="ARBA" id="ARBA00023285"/>
    </source>
</evidence>
<evidence type="ECO:0000313" key="6">
    <source>
        <dbReference type="EMBL" id="AOM63395.1"/>
    </source>
</evidence>
<dbReference type="Pfam" id="PF02867">
    <property type="entry name" value="Ribonuc_red_lgC"/>
    <property type="match status" value="1"/>
</dbReference>
<evidence type="ECO:0000259" key="5">
    <source>
        <dbReference type="Pfam" id="PF02867"/>
    </source>
</evidence>
<reference evidence="6 7" key="1">
    <citation type="submission" date="2016-03" db="EMBL/GenBank/DDBJ databases">
        <title>Genome sequences of a Phycodnavirus, Heterosigma akashiwo virus strain 53.</title>
        <authorList>
            <person name="Ueki S."/>
            <person name="Ogura Y."/>
            <person name="Hayashi T."/>
        </authorList>
    </citation>
    <scope>NUCLEOTIDE SEQUENCE [LARGE SCALE GENOMIC DNA]</scope>
    <source>
        <strain evidence="6">HaV53</strain>
    </source>
</reference>
<keyword evidence="3" id="KW-0560">Oxidoreductase</keyword>
<dbReference type="RefSeq" id="YP_009507461.1">
    <property type="nucleotide sequence ID" value="NC_038553.1"/>
</dbReference>
<dbReference type="SUPFAM" id="SSF51998">
    <property type="entry name" value="PFL-like glycyl radical enzymes"/>
    <property type="match status" value="1"/>
</dbReference>
<keyword evidence="2" id="KW-0846">Cobalamin</keyword>
<dbReference type="PANTHER" id="PTHR43371">
    <property type="entry name" value="VITAMIN B12-DEPENDENT RIBONUCLEOTIDE REDUCTASE"/>
    <property type="match status" value="1"/>
</dbReference>
<proteinExistence type="predicted"/>
<evidence type="ECO:0000256" key="1">
    <source>
        <dbReference type="ARBA" id="ARBA00001922"/>
    </source>
</evidence>
<evidence type="ECO:0000256" key="3">
    <source>
        <dbReference type="ARBA" id="ARBA00023002"/>
    </source>
</evidence>
<dbReference type="OrthoDB" id="2980at10239"/>